<name>A0ABR1QAG6_9PEZI</name>
<reference evidence="1 2" key="1">
    <citation type="submission" date="2023-01" db="EMBL/GenBank/DDBJ databases">
        <title>Analysis of 21 Apiospora genomes using comparative genomics revels a genus with tremendous synthesis potential of carbohydrate active enzymes and secondary metabolites.</title>
        <authorList>
            <person name="Sorensen T."/>
        </authorList>
    </citation>
    <scope>NUCLEOTIDE SEQUENCE [LARGE SCALE GENOMIC DNA]</scope>
    <source>
        <strain evidence="1 2">CBS 24483</strain>
    </source>
</reference>
<dbReference type="GeneID" id="92079276"/>
<comment type="caution">
    <text evidence="1">The sequence shown here is derived from an EMBL/GenBank/DDBJ whole genome shotgun (WGS) entry which is preliminary data.</text>
</comment>
<protein>
    <submittedName>
        <fullName evidence="1">NRPS-like enzyme</fullName>
    </submittedName>
</protein>
<proteinExistence type="predicted"/>
<keyword evidence="2" id="KW-1185">Reference proteome</keyword>
<evidence type="ECO:0000313" key="2">
    <source>
        <dbReference type="Proteomes" id="UP001391051"/>
    </source>
</evidence>
<organism evidence="1 2">
    <name type="scientific">Apiospora aurea</name>
    <dbReference type="NCBI Taxonomy" id="335848"/>
    <lineage>
        <taxon>Eukaryota</taxon>
        <taxon>Fungi</taxon>
        <taxon>Dikarya</taxon>
        <taxon>Ascomycota</taxon>
        <taxon>Pezizomycotina</taxon>
        <taxon>Sordariomycetes</taxon>
        <taxon>Xylariomycetidae</taxon>
        <taxon>Amphisphaeriales</taxon>
        <taxon>Apiosporaceae</taxon>
        <taxon>Apiospora</taxon>
    </lineage>
</organism>
<sequence length="103" mass="11783">MHASPCLGAVFRDDRDGLDNPTIVREDKYALQQGVFSTFPDKQEHAMGDLFESHPVKPGLWRFCARADDIISFTTAEKLNPSTMESYHIFPVFFFFSLFLSCE</sequence>
<accession>A0ABR1QAG6</accession>
<dbReference type="RefSeq" id="XP_066698612.1">
    <property type="nucleotide sequence ID" value="XM_066846214.1"/>
</dbReference>
<dbReference type="EMBL" id="JAQQWE010000006">
    <property type="protein sequence ID" value="KAK7949106.1"/>
    <property type="molecule type" value="Genomic_DNA"/>
</dbReference>
<gene>
    <name evidence="1" type="ORF">PG986_009992</name>
</gene>
<evidence type="ECO:0000313" key="1">
    <source>
        <dbReference type="EMBL" id="KAK7949106.1"/>
    </source>
</evidence>
<dbReference type="Proteomes" id="UP001391051">
    <property type="component" value="Unassembled WGS sequence"/>
</dbReference>